<feature type="region of interest" description="Disordered" evidence="1">
    <location>
        <begin position="152"/>
        <end position="199"/>
    </location>
</feature>
<accession>A0A8T0IT13</accession>
<feature type="compositionally biased region" description="Low complexity" evidence="1">
    <location>
        <begin position="69"/>
        <end position="83"/>
    </location>
</feature>
<comment type="caution">
    <text evidence="2">The sequence shown here is derived from an EMBL/GenBank/DDBJ whole genome shotgun (WGS) entry which is preliminary data.</text>
</comment>
<dbReference type="InterPro" id="IPR001005">
    <property type="entry name" value="SANT/Myb"/>
</dbReference>
<dbReference type="PANTHER" id="PTHR14000">
    <property type="entry name" value="FINGER CCCH DOMAIN PROTEIN, PUTATIVE (DUF3755)-RELATED"/>
    <property type="match status" value="1"/>
</dbReference>
<gene>
    <name evidence="2" type="ORF">KC19_2G072700</name>
</gene>
<keyword evidence="3" id="KW-1185">Reference proteome</keyword>
<dbReference type="PANTHER" id="PTHR14000:SF1">
    <property type="entry name" value="HISTONE H2A DEUBIQUITINASE (DUF3755)"/>
    <property type="match status" value="1"/>
</dbReference>
<dbReference type="CDD" id="cd00167">
    <property type="entry name" value="SANT"/>
    <property type="match status" value="1"/>
</dbReference>
<protein>
    <recommendedName>
        <fullName evidence="4">Myb-like domain-containing protein</fullName>
    </recommendedName>
</protein>
<evidence type="ECO:0000256" key="1">
    <source>
        <dbReference type="SAM" id="MobiDB-lite"/>
    </source>
</evidence>
<organism evidence="2 3">
    <name type="scientific">Ceratodon purpureus</name>
    <name type="common">Fire moss</name>
    <name type="synonym">Dicranum purpureum</name>
    <dbReference type="NCBI Taxonomy" id="3225"/>
    <lineage>
        <taxon>Eukaryota</taxon>
        <taxon>Viridiplantae</taxon>
        <taxon>Streptophyta</taxon>
        <taxon>Embryophyta</taxon>
        <taxon>Bryophyta</taxon>
        <taxon>Bryophytina</taxon>
        <taxon>Bryopsida</taxon>
        <taxon>Dicranidae</taxon>
        <taxon>Pseudoditrichales</taxon>
        <taxon>Ditrichaceae</taxon>
        <taxon>Ceratodon</taxon>
    </lineage>
</organism>
<dbReference type="Pfam" id="PF12579">
    <property type="entry name" value="DUF3755"/>
    <property type="match status" value="1"/>
</dbReference>
<feature type="region of interest" description="Disordered" evidence="1">
    <location>
        <begin position="1"/>
        <end position="83"/>
    </location>
</feature>
<name>A0A8T0IT13_CERPU</name>
<feature type="compositionally biased region" description="Low complexity" evidence="1">
    <location>
        <begin position="27"/>
        <end position="39"/>
    </location>
</feature>
<dbReference type="InterPro" id="IPR022228">
    <property type="entry name" value="DUF3755"/>
</dbReference>
<evidence type="ECO:0000313" key="2">
    <source>
        <dbReference type="EMBL" id="KAG0586215.1"/>
    </source>
</evidence>
<proteinExistence type="predicted"/>
<evidence type="ECO:0008006" key="4">
    <source>
        <dbReference type="Google" id="ProtNLM"/>
    </source>
</evidence>
<feature type="compositionally biased region" description="Polar residues" evidence="1">
    <location>
        <begin position="9"/>
        <end position="25"/>
    </location>
</feature>
<sequence>MAQSAMAGSGQNAQVHGKANNNSAVKAQLQSGNNQNAAGNGNGVPSLPKYSAPLDVGSVAPPTTNGAVASNGNGTPAANGNGENVAASQSLQHDSGLALEWSAEEQSILEEALNKHAGQTNSLVKYIKIAALLNEKTVRDVALRVRWMTKKENGKRRKDEAQNTTKKSKDKKDKAETTSKQMPPSNIVPRSPMPMYSPPPPIDNDDGISNELIGGTTGQLLEQNVQVIAQIRSNLAAMKMQENTDLLVRFRDNIFAILNGMTNMPGIMSQMPPLPVKLNTDLADSILPKSQASTPLLLQS</sequence>
<feature type="compositionally biased region" description="Basic and acidic residues" evidence="1">
    <location>
        <begin position="152"/>
        <end position="161"/>
    </location>
</feature>
<dbReference type="Proteomes" id="UP000822688">
    <property type="component" value="Chromosome 2"/>
</dbReference>
<dbReference type="AlphaFoldDB" id="A0A8T0IT13"/>
<dbReference type="Gene3D" id="1.10.10.60">
    <property type="entry name" value="Homeodomain-like"/>
    <property type="match status" value="1"/>
</dbReference>
<dbReference type="EMBL" id="CM026422">
    <property type="protein sequence ID" value="KAG0586215.1"/>
    <property type="molecule type" value="Genomic_DNA"/>
</dbReference>
<reference evidence="2" key="1">
    <citation type="submission" date="2020-06" db="EMBL/GenBank/DDBJ databases">
        <title>WGS assembly of Ceratodon purpureus strain R40.</title>
        <authorList>
            <person name="Carey S.B."/>
            <person name="Jenkins J."/>
            <person name="Shu S."/>
            <person name="Lovell J.T."/>
            <person name="Sreedasyam A."/>
            <person name="Maumus F."/>
            <person name="Tiley G.P."/>
            <person name="Fernandez-Pozo N."/>
            <person name="Barry K."/>
            <person name="Chen C."/>
            <person name="Wang M."/>
            <person name="Lipzen A."/>
            <person name="Daum C."/>
            <person name="Saski C.A."/>
            <person name="Payton A.C."/>
            <person name="Mcbreen J.C."/>
            <person name="Conrad R.E."/>
            <person name="Kollar L.M."/>
            <person name="Olsson S."/>
            <person name="Huttunen S."/>
            <person name="Landis J.B."/>
            <person name="Wickett N.J."/>
            <person name="Johnson M.G."/>
            <person name="Rensing S.A."/>
            <person name="Grimwood J."/>
            <person name="Schmutz J."/>
            <person name="Mcdaniel S.F."/>
        </authorList>
    </citation>
    <scope>NUCLEOTIDE SEQUENCE</scope>
    <source>
        <strain evidence="2">R40</strain>
    </source>
</reference>
<evidence type="ECO:0000313" key="3">
    <source>
        <dbReference type="Proteomes" id="UP000822688"/>
    </source>
</evidence>